<feature type="region of interest" description="Disordered" evidence="1">
    <location>
        <begin position="404"/>
        <end position="435"/>
    </location>
</feature>
<organism evidence="3 4">
    <name type="scientific">Sesamum indicum</name>
    <name type="common">Oriental sesame</name>
    <name type="synonym">Sesamum orientale</name>
    <dbReference type="NCBI Taxonomy" id="4182"/>
    <lineage>
        <taxon>Eukaryota</taxon>
        <taxon>Viridiplantae</taxon>
        <taxon>Streptophyta</taxon>
        <taxon>Embryophyta</taxon>
        <taxon>Tracheophyta</taxon>
        <taxon>Spermatophyta</taxon>
        <taxon>Magnoliopsida</taxon>
        <taxon>eudicotyledons</taxon>
        <taxon>Gunneridae</taxon>
        <taxon>Pentapetalae</taxon>
        <taxon>asterids</taxon>
        <taxon>lamiids</taxon>
        <taxon>Lamiales</taxon>
        <taxon>Pedaliaceae</taxon>
        <taxon>Sesamum</taxon>
    </lineage>
</organism>
<feature type="region of interest" description="Disordered" evidence="1">
    <location>
        <begin position="639"/>
        <end position="673"/>
    </location>
</feature>
<dbReference type="SUPFAM" id="SSF50630">
    <property type="entry name" value="Acid proteases"/>
    <property type="match status" value="1"/>
</dbReference>
<protein>
    <submittedName>
        <fullName evidence="4">Uncharacterized protein LOC105178990</fullName>
    </submittedName>
</protein>
<dbReference type="InterPro" id="IPR021109">
    <property type="entry name" value="Peptidase_aspartic_dom_sf"/>
</dbReference>
<evidence type="ECO:0000256" key="1">
    <source>
        <dbReference type="SAM" id="MobiDB-lite"/>
    </source>
</evidence>
<feature type="domain" description="Retrotransposon gag" evidence="2">
    <location>
        <begin position="158"/>
        <end position="249"/>
    </location>
</feature>
<name>A0A6I9UKD0_SESIN</name>
<dbReference type="InParanoid" id="A0A6I9UKD0"/>
<feature type="region of interest" description="Disordered" evidence="1">
    <location>
        <begin position="295"/>
        <end position="326"/>
    </location>
</feature>
<dbReference type="InterPro" id="IPR005162">
    <property type="entry name" value="Retrotrans_gag_dom"/>
</dbReference>
<dbReference type="Gene3D" id="2.40.70.10">
    <property type="entry name" value="Acid Proteases"/>
    <property type="match status" value="1"/>
</dbReference>
<dbReference type="KEGG" id="sind:105178990"/>
<evidence type="ECO:0000313" key="3">
    <source>
        <dbReference type="Proteomes" id="UP000504604"/>
    </source>
</evidence>
<keyword evidence="3" id="KW-1185">Reference proteome</keyword>
<feature type="compositionally biased region" description="Basic and acidic residues" evidence="1">
    <location>
        <begin position="295"/>
        <end position="317"/>
    </location>
</feature>
<dbReference type="AlphaFoldDB" id="A0A6I9UKD0"/>
<dbReference type="Pfam" id="PF03732">
    <property type="entry name" value="Retrotrans_gag"/>
    <property type="match status" value="1"/>
</dbReference>
<dbReference type="PANTHER" id="PTHR33223">
    <property type="entry name" value="CCHC-TYPE DOMAIN-CONTAINING PROTEIN"/>
    <property type="match status" value="1"/>
</dbReference>
<dbReference type="GeneID" id="105178990"/>
<feature type="compositionally biased region" description="Basic and acidic residues" evidence="1">
    <location>
        <begin position="404"/>
        <end position="421"/>
    </location>
</feature>
<dbReference type="PANTHER" id="PTHR33223:SF10">
    <property type="entry name" value="AMINOTRANSFERASE-LIKE PLANT MOBILE DOMAIN-CONTAINING PROTEIN"/>
    <property type="match status" value="1"/>
</dbReference>
<gene>
    <name evidence="4" type="primary">LOC105178990</name>
</gene>
<accession>A0A6I9UKD0</accession>
<reference evidence="4" key="1">
    <citation type="submission" date="2025-08" db="UniProtKB">
        <authorList>
            <consortium name="RefSeq"/>
        </authorList>
    </citation>
    <scope>IDENTIFICATION</scope>
</reference>
<dbReference type="CDD" id="cd00303">
    <property type="entry name" value="retropepsin_like"/>
    <property type="match status" value="1"/>
</dbReference>
<evidence type="ECO:0000313" key="4">
    <source>
        <dbReference type="RefSeq" id="XP_011100876.1"/>
    </source>
</evidence>
<proteinExistence type="predicted"/>
<dbReference type="Proteomes" id="UP000504604">
    <property type="component" value="Unplaced"/>
</dbReference>
<sequence>MALSVGAMERHSRENMPDVEPPVETREPMIQMTRAELQQMIEEASRNAIVAYLRRTTTLLEKETMEKKLFKDPEHICLKELAREKRSPYIMPPQRLGLAAAIGAVRGPGYLEGGETVNPSFRMPDLPKYDGTKDPQEHLAAFDMVMNLYGLPSPIIAKLFATTLTGKAQEWFTSLHPGSIESHEQLDRKFVFHFASKRKQRQSVTHLFTIRQKENETLKNFMVRLNNETLEVQDLRIDMMINILIHGLKKGVFASALARDPPADIEQLMAMAQKYIDEEEMNAMKDVEWRYNADRGRDRERRGREKEPRVRVERAREPPYQPKYSQYTPLNMTRAKALMMVEKDDVLQWPKHTRLTPAKKHSNKYCHFQWEKGHDTEECYQLRDEIERLVRQGYFKGKLQHYDREDVRRSGSRSPGRERSWGECGNDQGRGDNAPVKGIIHTIAGGLDGCSNRMRKRFEREYRSNKRTQLMSINTEQEIVFGDRDVGERAGANNDPMVIKMDIANFTVHKVLVDNGSSTDIIFREVIRKMDLYSVKLEPVRMPLVGLGGAEVESLDTIDLPVSIGEEPKRKTLMVKFLVVDTPFTYNVILGRPCLNSFRAVVSTYHLKMKFPTQYGIGEVLCDQVEAKRCYNLSLKKGEVTEKRRHEDSSKVERPKPMERIEPADHKEIELMQ</sequence>
<dbReference type="RefSeq" id="XP_011100876.1">
    <property type="nucleotide sequence ID" value="XM_011102574.1"/>
</dbReference>
<feature type="region of interest" description="Disordered" evidence="1">
    <location>
        <begin position="1"/>
        <end position="22"/>
    </location>
</feature>
<evidence type="ECO:0000259" key="2">
    <source>
        <dbReference type="Pfam" id="PF03732"/>
    </source>
</evidence>
<dbReference type="OrthoDB" id="913893at2759"/>